<dbReference type="AlphaFoldDB" id="A0A448YZ15"/>
<evidence type="ECO:0000313" key="3">
    <source>
        <dbReference type="EMBL" id="VEU35006.1"/>
    </source>
</evidence>
<keyword evidence="2" id="KW-0732">Signal</keyword>
<keyword evidence="4" id="KW-1185">Reference proteome</keyword>
<sequence>MRCYSLLFLFSLLGPAAATDPEVGSVIVPESTGRKGHRKRGLKSSKNAGPGDQCAVTVAERDEAMAELEAIMTMDSMMSEDDQVTVSNDWLIGIAVASVSCPLTAACIVSTCTCCFCLNLPLCWPSVQSHCYETMKQLIRDCGWG</sequence>
<evidence type="ECO:0000313" key="4">
    <source>
        <dbReference type="Proteomes" id="UP000291116"/>
    </source>
</evidence>
<gene>
    <name evidence="3" type="ORF">PSNMU_V1.4_AUG-EV-PASAV3_0017280</name>
</gene>
<reference evidence="3 4" key="1">
    <citation type="submission" date="2019-01" db="EMBL/GenBank/DDBJ databases">
        <authorList>
            <person name="Ferrante I. M."/>
        </authorList>
    </citation>
    <scope>NUCLEOTIDE SEQUENCE [LARGE SCALE GENOMIC DNA]</scope>
    <source>
        <strain evidence="3 4">B856</strain>
    </source>
</reference>
<feature type="signal peptide" evidence="2">
    <location>
        <begin position="1"/>
        <end position="18"/>
    </location>
</feature>
<proteinExistence type="predicted"/>
<evidence type="ECO:0000256" key="1">
    <source>
        <dbReference type="SAM" id="MobiDB-lite"/>
    </source>
</evidence>
<feature type="region of interest" description="Disordered" evidence="1">
    <location>
        <begin position="27"/>
        <end position="52"/>
    </location>
</feature>
<dbReference type="EMBL" id="CAACVS010000046">
    <property type="protein sequence ID" value="VEU35006.1"/>
    <property type="molecule type" value="Genomic_DNA"/>
</dbReference>
<feature type="compositionally biased region" description="Basic residues" evidence="1">
    <location>
        <begin position="34"/>
        <end position="43"/>
    </location>
</feature>
<feature type="chain" id="PRO_5019392124" evidence="2">
    <location>
        <begin position="19"/>
        <end position="145"/>
    </location>
</feature>
<protein>
    <submittedName>
        <fullName evidence="3">Uncharacterized protein</fullName>
    </submittedName>
</protein>
<name>A0A448YZ15_9STRA</name>
<organism evidence="3 4">
    <name type="scientific">Pseudo-nitzschia multistriata</name>
    <dbReference type="NCBI Taxonomy" id="183589"/>
    <lineage>
        <taxon>Eukaryota</taxon>
        <taxon>Sar</taxon>
        <taxon>Stramenopiles</taxon>
        <taxon>Ochrophyta</taxon>
        <taxon>Bacillariophyta</taxon>
        <taxon>Bacillariophyceae</taxon>
        <taxon>Bacillariophycidae</taxon>
        <taxon>Bacillariales</taxon>
        <taxon>Bacillariaceae</taxon>
        <taxon>Pseudo-nitzschia</taxon>
    </lineage>
</organism>
<evidence type="ECO:0000256" key="2">
    <source>
        <dbReference type="SAM" id="SignalP"/>
    </source>
</evidence>
<dbReference type="Proteomes" id="UP000291116">
    <property type="component" value="Unassembled WGS sequence"/>
</dbReference>
<accession>A0A448YZ15</accession>